<dbReference type="EnsemblMetazoa" id="PPAI005723-RA">
    <property type="protein sequence ID" value="PPAI005723-PA"/>
    <property type="gene ID" value="PPAI005723"/>
</dbReference>
<dbReference type="InterPro" id="IPR020846">
    <property type="entry name" value="MFS_dom"/>
</dbReference>
<name>A0A1B0DCV2_PHLPP</name>
<protein>
    <recommendedName>
        <fullName evidence="5">Major facilitator superfamily (MFS) profile domain-containing protein</fullName>
    </recommendedName>
</protein>
<dbReference type="VEuPathDB" id="VectorBase:PPAI005723"/>
<comment type="subcellular location">
    <subcellularLocation>
        <location evidence="1">Membrane</location>
        <topology evidence="1">Multi-pass membrane protein</topology>
    </subcellularLocation>
</comment>
<feature type="domain" description="Major facilitator superfamily (MFS) profile" evidence="5">
    <location>
        <begin position="35"/>
        <end position="217"/>
    </location>
</feature>
<accession>A0A1B0DCV2</accession>
<keyword evidence="3" id="KW-1133">Transmembrane helix</keyword>
<keyword evidence="7" id="KW-1185">Reference proteome</keyword>
<reference evidence="6" key="1">
    <citation type="submission" date="2022-08" db="UniProtKB">
        <authorList>
            <consortium name="EnsemblMetazoa"/>
        </authorList>
    </citation>
    <scope>IDENTIFICATION</scope>
    <source>
        <strain evidence="6">Israel</strain>
    </source>
</reference>
<dbReference type="InterPro" id="IPR036259">
    <property type="entry name" value="MFS_trans_sf"/>
</dbReference>
<keyword evidence="4" id="KW-0472">Membrane</keyword>
<dbReference type="PANTHER" id="PTHR23507">
    <property type="entry name" value="ZGC:174356"/>
    <property type="match status" value="1"/>
</dbReference>
<evidence type="ECO:0000259" key="5">
    <source>
        <dbReference type="PROSITE" id="PS50850"/>
    </source>
</evidence>
<dbReference type="GO" id="GO:0016020">
    <property type="term" value="C:membrane"/>
    <property type="evidence" value="ECO:0007669"/>
    <property type="project" value="UniProtKB-SubCell"/>
</dbReference>
<evidence type="ECO:0000256" key="2">
    <source>
        <dbReference type="ARBA" id="ARBA00022692"/>
    </source>
</evidence>
<dbReference type="AlphaFoldDB" id="A0A1B0DCV2"/>
<dbReference type="PANTHER" id="PTHR23507:SF1">
    <property type="entry name" value="FI18259P1-RELATED"/>
    <property type="match status" value="1"/>
</dbReference>
<dbReference type="VEuPathDB" id="VectorBase:PPAPM1_010620"/>
<evidence type="ECO:0000256" key="1">
    <source>
        <dbReference type="ARBA" id="ARBA00004141"/>
    </source>
</evidence>
<dbReference type="Gene3D" id="1.20.1250.20">
    <property type="entry name" value="MFS general substrate transporter like domains"/>
    <property type="match status" value="1"/>
</dbReference>
<dbReference type="Pfam" id="PF07690">
    <property type="entry name" value="MFS_1"/>
    <property type="match status" value="1"/>
</dbReference>
<dbReference type="PROSITE" id="PS50850">
    <property type="entry name" value="MFS"/>
    <property type="match status" value="1"/>
</dbReference>
<evidence type="ECO:0000256" key="3">
    <source>
        <dbReference type="ARBA" id="ARBA00022989"/>
    </source>
</evidence>
<dbReference type="SUPFAM" id="SSF103473">
    <property type="entry name" value="MFS general substrate transporter"/>
    <property type="match status" value="1"/>
</dbReference>
<keyword evidence="2" id="KW-0812">Transmembrane</keyword>
<dbReference type="GO" id="GO:0022857">
    <property type="term" value="F:transmembrane transporter activity"/>
    <property type="evidence" value="ECO:0007669"/>
    <property type="project" value="InterPro"/>
</dbReference>
<proteinExistence type="predicted"/>
<dbReference type="InterPro" id="IPR011701">
    <property type="entry name" value="MFS"/>
</dbReference>
<evidence type="ECO:0000256" key="4">
    <source>
        <dbReference type="ARBA" id="ARBA00023136"/>
    </source>
</evidence>
<organism evidence="6 7">
    <name type="scientific">Phlebotomus papatasi</name>
    <name type="common">Sandfly</name>
    <dbReference type="NCBI Taxonomy" id="29031"/>
    <lineage>
        <taxon>Eukaryota</taxon>
        <taxon>Metazoa</taxon>
        <taxon>Ecdysozoa</taxon>
        <taxon>Arthropoda</taxon>
        <taxon>Hexapoda</taxon>
        <taxon>Insecta</taxon>
        <taxon>Pterygota</taxon>
        <taxon>Neoptera</taxon>
        <taxon>Endopterygota</taxon>
        <taxon>Diptera</taxon>
        <taxon>Nematocera</taxon>
        <taxon>Psychodoidea</taxon>
        <taxon>Psychodidae</taxon>
        <taxon>Phlebotomus</taxon>
        <taxon>Phlebotomus</taxon>
    </lineage>
</organism>
<evidence type="ECO:0000313" key="6">
    <source>
        <dbReference type="EnsemblMetazoa" id="PPAI005723-PA"/>
    </source>
</evidence>
<dbReference type="Proteomes" id="UP000092462">
    <property type="component" value="Unassembled WGS sequence"/>
</dbReference>
<evidence type="ECO:0000313" key="7">
    <source>
        <dbReference type="Proteomes" id="UP000092462"/>
    </source>
</evidence>
<sequence length="217" mass="24400">MEAEQEKRAKTPEWRELGFLDKIQYIWSNMTVEPLLALYIMPSVLSGLATQNLNLEKACRVNLDYGDVICDALSRRDTANFTQEEQMVQQIVAKMAGWKTILQSALPCLLILFWGSWSDRHGRRKPCMMIPIVGELISALGLILCTYFEWLPMEASAVTESLFPGLTGGWFTQMMGVFSYIADITDEENRTLRVGIVHLCVSLGFPLGMALSGVLLK</sequence>
<dbReference type="EMBL" id="AJVK01031397">
    <property type="status" value="NOT_ANNOTATED_CDS"/>
    <property type="molecule type" value="Genomic_DNA"/>
</dbReference>